<evidence type="ECO:0000313" key="2">
    <source>
        <dbReference type="EMBL" id="KAH3665591.1"/>
    </source>
</evidence>
<keyword evidence="1" id="KW-0812">Transmembrane</keyword>
<dbReference type="GeneID" id="70235744"/>
<dbReference type="Proteomes" id="UP000769157">
    <property type="component" value="Unassembled WGS sequence"/>
</dbReference>
<evidence type="ECO:0000313" key="3">
    <source>
        <dbReference type="Proteomes" id="UP000769157"/>
    </source>
</evidence>
<dbReference type="AlphaFoldDB" id="A0A9P8P5T1"/>
<dbReference type="RefSeq" id="XP_046060795.1">
    <property type="nucleotide sequence ID" value="XM_046204786.1"/>
</dbReference>
<proteinExistence type="predicted"/>
<keyword evidence="1" id="KW-0472">Membrane</keyword>
<keyword evidence="3" id="KW-1185">Reference proteome</keyword>
<dbReference type="EMBL" id="JAEUBE010000295">
    <property type="protein sequence ID" value="KAH3665591.1"/>
    <property type="molecule type" value="Genomic_DNA"/>
</dbReference>
<name>A0A9P8P5T1_9ASCO</name>
<keyword evidence="1" id="KW-1133">Transmembrane helix</keyword>
<accession>A0A9P8P5T1</accession>
<reference evidence="2" key="2">
    <citation type="submission" date="2021-01" db="EMBL/GenBank/DDBJ databases">
        <authorList>
            <person name="Schikora-Tamarit M.A."/>
        </authorList>
    </citation>
    <scope>NUCLEOTIDE SEQUENCE</scope>
    <source>
        <strain evidence="2">CBS6075</strain>
    </source>
</reference>
<protein>
    <submittedName>
        <fullName evidence="2">Uncharacterized protein</fullName>
    </submittedName>
</protein>
<organism evidence="2 3">
    <name type="scientific">Ogataea philodendri</name>
    <dbReference type="NCBI Taxonomy" id="1378263"/>
    <lineage>
        <taxon>Eukaryota</taxon>
        <taxon>Fungi</taxon>
        <taxon>Dikarya</taxon>
        <taxon>Ascomycota</taxon>
        <taxon>Saccharomycotina</taxon>
        <taxon>Pichiomycetes</taxon>
        <taxon>Pichiales</taxon>
        <taxon>Pichiaceae</taxon>
        <taxon>Ogataea</taxon>
    </lineage>
</organism>
<feature type="transmembrane region" description="Helical" evidence="1">
    <location>
        <begin position="7"/>
        <end position="24"/>
    </location>
</feature>
<sequence>MGLRISIGHFSTAVAVFSVVIHWVESSFEFFVIFKHHHGFVWCQQRFVEGIPPVDRQTGARDLDESVDIVKHGQFGREYLRQNNLDHNLSGLDQLLLEFFHGDWISLSSKRSKNQANLFSVPGTLHGIGSHLNHLLLCIVFPGELSRVRIVSESRDRRVVNHCALQMEPTVTNVHHGVVLIRVQAGRRAS</sequence>
<evidence type="ECO:0000256" key="1">
    <source>
        <dbReference type="SAM" id="Phobius"/>
    </source>
</evidence>
<gene>
    <name evidence="2" type="ORF">OGAPHI_003779</name>
</gene>
<reference evidence="2" key="1">
    <citation type="journal article" date="2021" name="Open Biol.">
        <title>Shared evolutionary footprints suggest mitochondrial oxidative damage underlies multiple complex I losses in fungi.</title>
        <authorList>
            <person name="Schikora-Tamarit M.A."/>
            <person name="Marcet-Houben M."/>
            <person name="Nosek J."/>
            <person name="Gabaldon T."/>
        </authorList>
    </citation>
    <scope>NUCLEOTIDE SEQUENCE</scope>
    <source>
        <strain evidence="2">CBS6075</strain>
    </source>
</reference>
<comment type="caution">
    <text evidence="2">The sequence shown here is derived from an EMBL/GenBank/DDBJ whole genome shotgun (WGS) entry which is preliminary data.</text>
</comment>